<keyword evidence="5" id="KW-0949">S-adenosyl-L-methionine</keyword>
<dbReference type="eggNOG" id="COG0286">
    <property type="taxonomic scope" value="Bacteria"/>
</dbReference>
<dbReference type="EMBL" id="AMYT01000017">
    <property type="protein sequence ID" value="EKU27311.1"/>
    <property type="molecule type" value="Genomic_DNA"/>
</dbReference>
<dbReference type="Gene3D" id="3.40.50.150">
    <property type="entry name" value="Vaccinia Virus protein VP39"/>
    <property type="match status" value="1"/>
</dbReference>
<dbReference type="InterPro" id="IPR038333">
    <property type="entry name" value="T1MK-like_N_sf"/>
</dbReference>
<dbReference type="GO" id="GO:0003677">
    <property type="term" value="F:DNA binding"/>
    <property type="evidence" value="ECO:0007669"/>
    <property type="project" value="InterPro"/>
</dbReference>
<evidence type="ECO:0000313" key="11">
    <source>
        <dbReference type="Proteomes" id="UP000016057"/>
    </source>
</evidence>
<evidence type="ECO:0000256" key="7">
    <source>
        <dbReference type="ARBA" id="ARBA00047942"/>
    </source>
</evidence>
<dbReference type="InterPro" id="IPR003356">
    <property type="entry name" value="DNA_methylase_A-5"/>
</dbReference>
<dbReference type="PANTHER" id="PTHR42933:SF3">
    <property type="entry name" value="TYPE I RESTRICTION ENZYME MJAVIII METHYLASE SUBUNIT"/>
    <property type="match status" value="1"/>
</dbReference>
<evidence type="ECO:0000256" key="4">
    <source>
        <dbReference type="ARBA" id="ARBA00022679"/>
    </source>
</evidence>
<evidence type="ECO:0000256" key="2">
    <source>
        <dbReference type="ARBA" id="ARBA00011900"/>
    </source>
</evidence>
<keyword evidence="4 10" id="KW-0808">Transferase</keyword>
<comment type="similarity">
    <text evidence="1">Belongs to the N(4)/N(6)-methyltransferase family.</text>
</comment>
<dbReference type="PANTHER" id="PTHR42933">
    <property type="entry name" value="SLR6095 PROTEIN"/>
    <property type="match status" value="1"/>
</dbReference>
<dbReference type="PATRIC" id="fig|1234409.3.peg.593"/>
<accession>K8ZNZ4</accession>
<proteinExistence type="inferred from homology"/>
<feature type="domain" description="DNA methylase adenine-specific" evidence="8">
    <location>
        <begin position="147"/>
        <end position="219"/>
    </location>
</feature>
<dbReference type="EC" id="2.1.1.72" evidence="2"/>
<evidence type="ECO:0000256" key="6">
    <source>
        <dbReference type="ARBA" id="ARBA00022747"/>
    </source>
</evidence>
<dbReference type="REBASE" id="62091">
    <property type="entry name" value="M.Cma49459ORF642P"/>
</dbReference>
<dbReference type="GO" id="GO:0009307">
    <property type="term" value="P:DNA restriction-modification system"/>
    <property type="evidence" value="ECO:0007669"/>
    <property type="project" value="UniProtKB-KW"/>
</dbReference>
<comment type="catalytic activity">
    <reaction evidence="7">
        <text>a 2'-deoxyadenosine in DNA + S-adenosyl-L-methionine = an N(6)-methyl-2'-deoxyadenosine in DNA + S-adenosyl-L-homocysteine + H(+)</text>
        <dbReference type="Rhea" id="RHEA:15197"/>
        <dbReference type="Rhea" id="RHEA-COMP:12418"/>
        <dbReference type="Rhea" id="RHEA-COMP:12419"/>
        <dbReference type="ChEBI" id="CHEBI:15378"/>
        <dbReference type="ChEBI" id="CHEBI:57856"/>
        <dbReference type="ChEBI" id="CHEBI:59789"/>
        <dbReference type="ChEBI" id="CHEBI:90615"/>
        <dbReference type="ChEBI" id="CHEBI:90616"/>
        <dbReference type="EC" id="2.1.1.72"/>
    </reaction>
</comment>
<comment type="caution">
    <text evidence="10">The sequence shown here is derived from an EMBL/GenBank/DDBJ whole genome shotgun (WGS) entry which is preliminary data.</text>
</comment>
<reference evidence="10 11" key="1">
    <citation type="journal article" date="2013" name="Genome Announc.">
        <title>Draft Genome Sequence of Catellicoccus marimammalium, a Novel Species Commonly Found in Gull Feces.</title>
        <authorList>
            <person name="Weigand M.R."/>
            <person name="Ryu H."/>
            <person name="Bozcek L."/>
            <person name="Konstantinidis K.T."/>
            <person name="Santo Domingo J.W."/>
        </authorList>
    </citation>
    <scope>NUCLEOTIDE SEQUENCE [LARGE SCALE GENOMIC DNA]</scope>
    <source>
        <strain evidence="10 11">M35/04/3</strain>
    </source>
</reference>
<keyword evidence="11" id="KW-1185">Reference proteome</keyword>
<evidence type="ECO:0000256" key="5">
    <source>
        <dbReference type="ARBA" id="ARBA00022691"/>
    </source>
</evidence>
<evidence type="ECO:0000259" key="9">
    <source>
        <dbReference type="Pfam" id="PF12161"/>
    </source>
</evidence>
<dbReference type="InterPro" id="IPR029063">
    <property type="entry name" value="SAM-dependent_MTases_sf"/>
</dbReference>
<dbReference type="SUPFAM" id="SSF53335">
    <property type="entry name" value="S-adenosyl-L-methionine-dependent methyltransferases"/>
    <property type="match status" value="1"/>
</dbReference>
<evidence type="ECO:0000313" key="10">
    <source>
        <dbReference type="EMBL" id="EKU27311.1"/>
    </source>
</evidence>
<feature type="domain" description="N6 adenine-specific DNA methyltransferase N-terminal" evidence="9">
    <location>
        <begin position="2"/>
        <end position="131"/>
    </location>
</feature>
<dbReference type="Gene3D" id="1.20.1260.30">
    <property type="match status" value="1"/>
</dbReference>
<sequence>MIWNIVNILRSGYKAHEYEKVILSMTIIKRFHDVLRSTCDVVIETSRKTEKFANEMCQKMLNKAFGYDFNNISSFTFETLLSNPTYIEENFRSYLNKFSDNVQDVLSNFEFDKEISKLVSENMLFYMIKGFNKSSSYFGSKAVISTDMGYIFEELIRKFFESYEADGGEYFTSRDIIYSMTNLLLVDKKEVLQDDSITTTIYDQTMGTGQMLGAMTERIHHLNYHL</sequence>
<evidence type="ECO:0000256" key="3">
    <source>
        <dbReference type="ARBA" id="ARBA00022603"/>
    </source>
</evidence>
<dbReference type="Pfam" id="PF02384">
    <property type="entry name" value="N6_Mtase"/>
    <property type="match status" value="1"/>
</dbReference>
<dbReference type="AlphaFoldDB" id="K8ZNZ4"/>
<dbReference type="GO" id="GO:0032259">
    <property type="term" value="P:methylation"/>
    <property type="evidence" value="ECO:0007669"/>
    <property type="project" value="UniProtKB-KW"/>
</dbReference>
<gene>
    <name evidence="10" type="ORF">C683_0642</name>
</gene>
<dbReference type="Proteomes" id="UP000016057">
    <property type="component" value="Unassembled WGS sequence"/>
</dbReference>
<dbReference type="Pfam" id="PF12161">
    <property type="entry name" value="HsdM_N"/>
    <property type="match status" value="1"/>
</dbReference>
<evidence type="ECO:0000256" key="1">
    <source>
        <dbReference type="ARBA" id="ARBA00006594"/>
    </source>
</evidence>
<dbReference type="GO" id="GO:0009007">
    <property type="term" value="F:site-specific DNA-methyltransferase (adenine-specific) activity"/>
    <property type="evidence" value="ECO:0007669"/>
    <property type="project" value="UniProtKB-EC"/>
</dbReference>
<dbReference type="InterPro" id="IPR051537">
    <property type="entry name" value="DNA_Adenine_Mtase"/>
</dbReference>
<protein>
    <recommendedName>
        <fullName evidence="2">site-specific DNA-methyltransferase (adenine-specific)</fullName>
        <ecNumber evidence="2">2.1.1.72</ecNumber>
    </recommendedName>
</protein>
<dbReference type="GO" id="GO:0008170">
    <property type="term" value="F:N-methyltransferase activity"/>
    <property type="evidence" value="ECO:0007669"/>
    <property type="project" value="InterPro"/>
</dbReference>
<dbReference type="InterPro" id="IPR022749">
    <property type="entry name" value="D12N6_MeTrfase_N"/>
</dbReference>
<dbReference type="STRING" id="1234409.C683_0642"/>
<keyword evidence="3 10" id="KW-0489">Methyltransferase</keyword>
<evidence type="ECO:0000259" key="8">
    <source>
        <dbReference type="Pfam" id="PF02384"/>
    </source>
</evidence>
<organism evidence="10 11">
    <name type="scientific">Catellicoccus marimammalium M35/04/3</name>
    <dbReference type="NCBI Taxonomy" id="1234409"/>
    <lineage>
        <taxon>Bacteria</taxon>
        <taxon>Bacillati</taxon>
        <taxon>Bacillota</taxon>
        <taxon>Bacilli</taxon>
        <taxon>Lactobacillales</taxon>
        <taxon>Enterococcaceae</taxon>
        <taxon>Catellicoccus</taxon>
    </lineage>
</organism>
<keyword evidence="6" id="KW-0680">Restriction system</keyword>
<name>K8ZNZ4_9ENTE</name>